<sequence>MRTSVLNEYSVRGLTDPFSANRLDPQNLKTKHVYKEKLDSIIEYNYDEVTGSWNKRFTKKTFTYDDDLNEILWVFSSWNATDTIWVNHLKEETQYNEIENKTVNTRFVWAREQWNKETKWEFTYNQNDELIQRISYQWKYDLQDWLLTERWEYSYNDQRKPLTDSLYWWYPSSEEWKLQEKVDYEYINDKELHYIFYSNWDSNTRHWIESKKDWYLYDLQWRLYTLSNYVWDDAREDNWKLANRQYYSYDSNDYLKKYANVKFKARDDGSIQHELMYEKYEFDFSMVFNDILLPNYLNQQEFKYHHKLLSTSLSQYNHDTKQEEKYRNVAFYYSPIDVKVTDNDDFLSENISIYPNPAMESIHINYPNEFARVLFELYDINGKKIISTSVNKAESIDISTLRKGLYLYHIRSDKYKSVGRLIKE</sequence>
<feature type="domain" description="Secretion system C-terminal sorting" evidence="1">
    <location>
        <begin position="353"/>
        <end position="421"/>
    </location>
</feature>
<evidence type="ECO:0000313" key="2">
    <source>
        <dbReference type="EMBL" id="GGC25671.1"/>
    </source>
</evidence>
<name>A0ABQ1LL45_9BACT</name>
<proteinExistence type="predicted"/>
<dbReference type="Gene3D" id="2.40.128.720">
    <property type="match status" value="2"/>
</dbReference>
<dbReference type="InterPro" id="IPR026444">
    <property type="entry name" value="Secre_tail"/>
</dbReference>
<organism evidence="2 3">
    <name type="scientific">Marivirga lumbricoides</name>
    <dbReference type="NCBI Taxonomy" id="1046115"/>
    <lineage>
        <taxon>Bacteria</taxon>
        <taxon>Pseudomonadati</taxon>
        <taxon>Bacteroidota</taxon>
        <taxon>Cytophagia</taxon>
        <taxon>Cytophagales</taxon>
        <taxon>Marivirgaceae</taxon>
        <taxon>Marivirga</taxon>
    </lineage>
</organism>
<comment type="caution">
    <text evidence="2">The sequence shown here is derived from an EMBL/GenBank/DDBJ whole genome shotgun (WGS) entry which is preliminary data.</text>
</comment>
<dbReference type="NCBIfam" id="TIGR04183">
    <property type="entry name" value="Por_Secre_tail"/>
    <property type="match status" value="1"/>
</dbReference>
<evidence type="ECO:0000313" key="3">
    <source>
        <dbReference type="Proteomes" id="UP000636010"/>
    </source>
</evidence>
<reference evidence="3" key="1">
    <citation type="journal article" date="2019" name="Int. J. Syst. Evol. Microbiol.">
        <title>The Global Catalogue of Microorganisms (GCM) 10K type strain sequencing project: providing services to taxonomists for standard genome sequencing and annotation.</title>
        <authorList>
            <consortium name="The Broad Institute Genomics Platform"/>
            <consortium name="The Broad Institute Genome Sequencing Center for Infectious Disease"/>
            <person name="Wu L."/>
            <person name="Ma J."/>
        </authorList>
    </citation>
    <scope>NUCLEOTIDE SEQUENCE [LARGE SCALE GENOMIC DNA]</scope>
    <source>
        <strain evidence="3">CGMCC 1.10832</strain>
    </source>
</reference>
<dbReference type="Proteomes" id="UP000636010">
    <property type="component" value="Unassembled WGS sequence"/>
</dbReference>
<accession>A0ABQ1LL45</accession>
<protein>
    <recommendedName>
        <fullName evidence="1">Secretion system C-terminal sorting domain-containing protein</fullName>
    </recommendedName>
</protein>
<dbReference type="EMBL" id="BMEC01000002">
    <property type="protein sequence ID" value="GGC25671.1"/>
    <property type="molecule type" value="Genomic_DNA"/>
</dbReference>
<dbReference type="Pfam" id="PF18962">
    <property type="entry name" value="Por_Secre_tail"/>
    <property type="match status" value="1"/>
</dbReference>
<gene>
    <name evidence="2" type="ORF">GCM10011506_08750</name>
</gene>
<evidence type="ECO:0000259" key="1">
    <source>
        <dbReference type="Pfam" id="PF18962"/>
    </source>
</evidence>
<keyword evidence="3" id="KW-1185">Reference proteome</keyword>